<evidence type="ECO:0000256" key="3">
    <source>
        <dbReference type="ARBA" id="ARBA00022801"/>
    </source>
</evidence>
<keyword evidence="2 4" id="KW-0479">Metal-binding</keyword>
<dbReference type="PROSITE" id="PS01053">
    <property type="entry name" value="ARGINASE_1"/>
    <property type="match status" value="1"/>
</dbReference>
<comment type="cofactor">
    <cofactor evidence="4">
        <name>Mn(2+)</name>
        <dbReference type="ChEBI" id="CHEBI:29035"/>
    </cofactor>
    <text evidence="4">Binds 2 manganese ions per subunit.</text>
</comment>
<dbReference type="STRING" id="292564.Cyagr_2520"/>
<feature type="binding site" evidence="4">
    <location>
        <position position="113"/>
    </location>
    <ligand>
        <name>Mn(2+)</name>
        <dbReference type="ChEBI" id="CHEBI:29035"/>
        <label>1</label>
    </ligand>
</feature>
<name>K9P923_CYAGP</name>
<dbReference type="PANTHER" id="PTHR11358:SF26">
    <property type="entry name" value="GUANIDINO ACID HYDROLASE, MITOCHONDRIAL"/>
    <property type="match status" value="1"/>
</dbReference>
<dbReference type="PROSITE" id="PS51409">
    <property type="entry name" value="ARGINASE_2"/>
    <property type="match status" value="1"/>
</dbReference>
<dbReference type="AlphaFoldDB" id="K9P923"/>
<feature type="binding site" evidence="4">
    <location>
        <position position="138"/>
    </location>
    <ligand>
        <name>Mn(2+)</name>
        <dbReference type="ChEBI" id="CHEBI:29035"/>
        <label>1</label>
    </ligand>
</feature>
<keyword evidence="4" id="KW-0464">Manganese</keyword>
<feature type="binding site" evidence="4">
    <location>
        <position position="213"/>
    </location>
    <ligand>
        <name>Mn(2+)</name>
        <dbReference type="ChEBI" id="CHEBI:29035"/>
        <label>1</label>
    </ligand>
</feature>
<gene>
    <name evidence="6" type="ordered locus">Cyagr_2520</name>
</gene>
<dbReference type="PANTHER" id="PTHR11358">
    <property type="entry name" value="ARGINASE/AGMATINASE"/>
    <property type="match status" value="1"/>
</dbReference>
<dbReference type="EMBL" id="CP003495">
    <property type="protein sequence ID" value="AFY29625.1"/>
    <property type="molecule type" value="Genomic_DNA"/>
</dbReference>
<organism evidence="6 7">
    <name type="scientific">Cyanobium gracile (strain ATCC 27147 / PCC 6307)</name>
    <dbReference type="NCBI Taxonomy" id="292564"/>
    <lineage>
        <taxon>Bacteria</taxon>
        <taxon>Bacillati</taxon>
        <taxon>Cyanobacteriota</taxon>
        <taxon>Cyanophyceae</taxon>
        <taxon>Synechococcales</taxon>
        <taxon>Prochlorococcaceae</taxon>
        <taxon>Cyanobium</taxon>
    </lineage>
</organism>
<feature type="binding site" evidence="4">
    <location>
        <position position="136"/>
    </location>
    <ligand>
        <name>Mn(2+)</name>
        <dbReference type="ChEBI" id="CHEBI:29035"/>
        <label>1</label>
    </ligand>
</feature>
<dbReference type="HOGENOM" id="CLU_039478_0_2_3"/>
<evidence type="ECO:0000313" key="6">
    <source>
        <dbReference type="EMBL" id="AFY29625.1"/>
    </source>
</evidence>
<reference evidence="7" key="1">
    <citation type="journal article" date="2013" name="Proc. Natl. Acad. Sci. U.S.A.">
        <title>Improving the coverage of the cyanobacterial phylum using diversity-driven genome sequencing.</title>
        <authorList>
            <person name="Shih P.M."/>
            <person name="Wu D."/>
            <person name="Latifi A."/>
            <person name="Axen S.D."/>
            <person name="Fewer D.P."/>
            <person name="Talla E."/>
            <person name="Calteau A."/>
            <person name="Cai F."/>
            <person name="Tandeau de Marsac N."/>
            <person name="Rippka R."/>
            <person name="Herdman M."/>
            <person name="Sivonen K."/>
            <person name="Coursin T."/>
            <person name="Laurent T."/>
            <person name="Goodwin L."/>
            <person name="Nolan M."/>
            <person name="Davenport K.W."/>
            <person name="Han C.S."/>
            <person name="Rubin E.M."/>
            <person name="Eisen J.A."/>
            <person name="Woyke T."/>
            <person name="Gugger M."/>
            <person name="Kerfeld C.A."/>
        </authorList>
    </citation>
    <scope>NUCLEOTIDE SEQUENCE [LARGE SCALE GENOMIC DNA]</scope>
    <source>
        <strain evidence="7">ATCC 27147 / PCC 6307</strain>
    </source>
</reference>
<dbReference type="Proteomes" id="UP000010388">
    <property type="component" value="Chromosome"/>
</dbReference>
<dbReference type="RefSeq" id="WP_015110063.1">
    <property type="nucleotide sequence ID" value="NC_019675.1"/>
</dbReference>
<evidence type="ECO:0000256" key="2">
    <source>
        <dbReference type="ARBA" id="ARBA00022723"/>
    </source>
</evidence>
<evidence type="ECO:0000256" key="1">
    <source>
        <dbReference type="ARBA" id="ARBA00009227"/>
    </source>
</evidence>
<dbReference type="GO" id="GO:0033389">
    <property type="term" value="P:putrescine biosynthetic process from arginine, via agmatine"/>
    <property type="evidence" value="ECO:0007669"/>
    <property type="project" value="TreeGrafter"/>
</dbReference>
<evidence type="ECO:0000256" key="5">
    <source>
        <dbReference type="RuleBase" id="RU003684"/>
    </source>
</evidence>
<dbReference type="Pfam" id="PF00491">
    <property type="entry name" value="Arginase"/>
    <property type="match status" value="1"/>
</dbReference>
<feature type="binding site" evidence="4">
    <location>
        <position position="215"/>
    </location>
    <ligand>
        <name>Mn(2+)</name>
        <dbReference type="ChEBI" id="CHEBI:29035"/>
        <label>1</label>
    </ligand>
</feature>
<feature type="binding site" evidence="4">
    <location>
        <position position="140"/>
    </location>
    <ligand>
        <name>Mn(2+)</name>
        <dbReference type="ChEBI" id="CHEBI:29035"/>
        <label>1</label>
    </ligand>
</feature>
<dbReference type="NCBIfam" id="TIGR01230">
    <property type="entry name" value="agmatinase"/>
    <property type="match status" value="1"/>
</dbReference>
<dbReference type="OrthoDB" id="9788689at2"/>
<dbReference type="PIRSF" id="PIRSF036979">
    <property type="entry name" value="Arginase"/>
    <property type="match status" value="1"/>
</dbReference>
<dbReference type="InterPro" id="IPR023696">
    <property type="entry name" value="Ureohydrolase_dom_sf"/>
</dbReference>
<dbReference type="GO" id="GO:0008783">
    <property type="term" value="F:agmatinase activity"/>
    <property type="evidence" value="ECO:0007669"/>
    <property type="project" value="TreeGrafter"/>
</dbReference>
<keyword evidence="3 5" id="KW-0378">Hydrolase</keyword>
<dbReference type="eggNOG" id="COG0010">
    <property type="taxonomic scope" value="Bacteria"/>
</dbReference>
<dbReference type="CDD" id="cd11593">
    <property type="entry name" value="Agmatinase-like_2"/>
    <property type="match status" value="1"/>
</dbReference>
<comment type="similarity">
    <text evidence="1">Belongs to the arginase family. Agmatinase subfamily.</text>
</comment>
<dbReference type="KEGG" id="cgc:Cyagr_2520"/>
<dbReference type="GO" id="GO:0046872">
    <property type="term" value="F:metal ion binding"/>
    <property type="evidence" value="ECO:0007669"/>
    <property type="project" value="UniProtKB-KW"/>
</dbReference>
<dbReference type="InterPro" id="IPR020855">
    <property type="entry name" value="Ureohydrolase_Mn_BS"/>
</dbReference>
<protein>
    <submittedName>
        <fullName evidence="6">Agmatinase</fullName>
    </submittedName>
</protein>
<dbReference type="SUPFAM" id="SSF52768">
    <property type="entry name" value="Arginase/deacetylase"/>
    <property type="match status" value="1"/>
</dbReference>
<dbReference type="InterPro" id="IPR005925">
    <property type="entry name" value="Agmatinase-rel"/>
</dbReference>
<proteinExistence type="inferred from homology"/>
<accession>K9P923</accession>
<dbReference type="PATRIC" id="fig|292564.3.peg.2392"/>
<dbReference type="InterPro" id="IPR006035">
    <property type="entry name" value="Ureohydrolase"/>
</dbReference>
<sequence length="287" mass="30542">MTPELFDTEGAIYMGARREPTGCAVGLFGVPYDGTTSFRPGARFGPAAVREVSSGLESYDPQLDLDLEDLAFADLGAVAIPFGAPEPVVAAVGRATEAVLDLGLAPLMLGGEHSISSGAVAAVAQRYPDLVLVQLDAHADLRQEWLGARHSHACAMRRCLEVLPSGELRQIAIRSGTREEFQELRATGRLVPIDAMAAALAPLRGRPLYLTVDLDWFDPAVLPGTGTPEPGGFHWPQFALLVEELRQHRLVAADVVELAPQLDPSGVSAVLAAKVTRSLLLLLGRAQ</sequence>
<dbReference type="Gene3D" id="3.40.800.10">
    <property type="entry name" value="Ureohydrolase domain"/>
    <property type="match status" value="1"/>
</dbReference>
<evidence type="ECO:0000313" key="7">
    <source>
        <dbReference type="Proteomes" id="UP000010388"/>
    </source>
</evidence>
<evidence type="ECO:0000256" key="4">
    <source>
        <dbReference type="PIRSR" id="PIRSR036979-1"/>
    </source>
</evidence>